<proteinExistence type="predicted"/>
<feature type="compositionally biased region" description="Polar residues" evidence="1">
    <location>
        <begin position="1"/>
        <end position="11"/>
    </location>
</feature>
<dbReference type="AlphaFoldDB" id="A0A3S2YVN4"/>
<protein>
    <submittedName>
        <fullName evidence="3">Uncharacterized protein</fullName>
    </submittedName>
</protein>
<organism evidence="3 4">
    <name type="scientific">Methylobacterium oryzihabitans</name>
    <dbReference type="NCBI Taxonomy" id="2499852"/>
    <lineage>
        <taxon>Bacteria</taxon>
        <taxon>Pseudomonadati</taxon>
        <taxon>Pseudomonadota</taxon>
        <taxon>Alphaproteobacteria</taxon>
        <taxon>Hyphomicrobiales</taxon>
        <taxon>Methylobacteriaceae</taxon>
        <taxon>Methylobacterium</taxon>
    </lineage>
</organism>
<dbReference type="EMBL" id="SACP01000004">
    <property type="protein sequence ID" value="RVU20281.1"/>
    <property type="molecule type" value="Genomic_DNA"/>
</dbReference>
<dbReference type="OrthoDB" id="8019418at2"/>
<accession>A0A3S2YVN4</accession>
<feature type="region of interest" description="Disordered" evidence="1">
    <location>
        <begin position="1"/>
        <end position="32"/>
    </location>
</feature>
<keyword evidence="2" id="KW-1133">Transmembrane helix</keyword>
<evidence type="ECO:0000256" key="2">
    <source>
        <dbReference type="SAM" id="Phobius"/>
    </source>
</evidence>
<dbReference type="Proteomes" id="UP000286997">
    <property type="component" value="Unassembled WGS sequence"/>
</dbReference>
<evidence type="ECO:0000256" key="1">
    <source>
        <dbReference type="SAM" id="MobiDB-lite"/>
    </source>
</evidence>
<keyword evidence="2" id="KW-0472">Membrane</keyword>
<feature type="transmembrane region" description="Helical" evidence="2">
    <location>
        <begin position="42"/>
        <end position="62"/>
    </location>
</feature>
<reference evidence="3 4" key="1">
    <citation type="submission" date="2019-01" db="EMBL/GenBank/DDBJ databases">
        <authorList>
            <person name="Chen W.-M."/>
        </authorList>
    </citation>
    <scope>NUCLEOTIDE SEQUENCE [LARGE SCALE GENOMIC DNA]</scope>
    <source>
        <strain evidence="3 4">TER-1</strain>
    </source>
</reference>
<keyword evidence="2" id="KW-0812">Transmembrane</keyword>
<keyword evidence="4" id="KW-1185">Reference proteome</keyword>
<feature type="compositionally biased region" description="Low complexity" evidence="1">
    <location>
        <begin position="12"/>
        <end position="28"/>
    </location>
</feature>
<comment type="caution">
    <text evidence="3">The sequence shown here is derived from an EMBL/GenBank/DDBJ whole genome shotgun (WGS) entry which is preliminary data.</text>
</comment>
<sequence>MPSVSVNLSPLSRSDPPGAASRRPAAGAEARRRDRDAALERAVFAITLVLAAASSGFAAWTIGGAGRAAIASDGALPSGLMTWKRGVVPAEAEPTVTGALPKRPAVEAPLGSEIRPADEPLGRGYVVRAVLEGVATVEGPDGLRVVAPGMLLPGAGRVLSIRPSGPGWLVVTTETVITTPRP</sequence>
<gene>
    <name evidence="3" type="ORF">EOE48_06660</name>
</gene>
<evidence type="ECO:0000313" key="3">
    <source>
        <dbReference type="EMBL" id="RVU20281.1"/>
    </source>
</evidence>
<name>A0A3S2YVN4_9HYPH</name>
<dbReference type="RefSeq" id="WP_127727999.1">
    <property type="nucleotide sequence ID" value="NZ_SACP01000004.1"/>
</dbReference>
<evidence type="ECO:0000313" key="4">
    <source>
        <dbReference type="Proteomes" id="UP000286997"/>
    </source>
</evidence>